<proteinExistence type="inferred from homology"/>
<comment type="subcellular location">
    <subcellularLocation>
        <location evidence="2">Cell membrane</location>
        <topology evidence="2">Lipid-anchor</topology>
    </subcellularLocation>
</comment>
<dbReference type="Proteomes" id="UP000515917">
    <property type="component" value="Chromosome"/>
</dbReference>
<keyword evidence="2" id="KW-0564">Palmitate</keyword>
<dbReference type="PANTHER" id="PTHR30203">
    <property type="entry name" value="OUTER MEMBRANE CATION EFFLUX PROTEIN"/>
    <property type="match status" value="1"/>
</dbReference>
<dbReference type="Gene3D" id="1.20.1600.10">
    <property type="entry name" value="Outer membrane efflux proteins (OEP)"/>
    <property type="match status" value="1"/>
</dbReference>
<keyword evidence="2" id="KW-0472">Membrane</keyword>
<gene>
    <name evidence="3" type="ORF">C1H71_09970</name>
</gene>
<reference evidence="3 4" key="1">
    <citation type="submission" date="2018-01" db="EMBL/GenBank/DDBJ databases">
        <title>Genome sequence of Iodobacter sp. strain PCH194 isolated from Indian Trans-Himalaya.</title>
        <authorList>
            <person name="Kumar V."/>
            <person name="Thakur V."/>
            <person name="Kumar S."/>
            <person name="Singh D."/>
        </authorList>
    </citation>
    <scope>NUCLEOTIDE SEQUENCE [LARGE SCALE GENOMIC DNA]</scope>
    <source>
        <strain evidence="3 4">PCH194</strain>
    </source>
</reference>
<dbReference type="InterPro" id="IPR010131">
    <property type="entry name" value="MdtP/NodT-like"/>
</dbReference>
<keyword evidence="2" id="KW-0732">Signal</keyword>
<feature type="chain" id="PRO_5029038601" description="Outer membrane protein oprM" evidence="2">
    <location>
        <begin position="24"/>
        <end position="461"/>
    </location>
</feature>
<organism evidence="3 4">
    <name type="scientific">Iodobacter fluviatilis</name>
    <dbReference type="NCBI Taxonomy" id="537"/>
    <lineage>
        <taxon>Bacteria</taxon>
        <taxon>Pseudomonadati</taxon>
        <taxon>Pseudomonadota</taxon>
        <taxon>Betaproteobacteria</taxon>
        <taxon>Neisseriales</taxon>
        <taxon>Chitinibacteraceae</taxon>
        <taxon>Iodobacter</taxon>
    </lineage>
</organism>
<dbReference type="SUPFAM" id="SSF56954">
    <property type="entry name" value="Outer membrane efflux proteins (OEP)"/>
    <property type="match status" value="1"/>
</dbReference>
<dbReference type="RefSeq" id="WP_130106408.1">
    <property type="nucleotide sequence ID" value="NZ_CP025781.1"/>
</dbReference>
<comment type="similarity">
    <text evidence="1 2">Belongs to the outer membrane factor (OMF) (TC 1.B.17) family.</text>
</comment>
<evidence type="ECO:0000256" key="2">
    <source>
        <dbReference type="RuleBase" id="RU362097"/>
    </source>
</evidence>
<dbReference type="InterPro" id="IPR003423">
    <property type="entry name" value="OMP_efflux"/>
</dbReference>
<dbReference type="GO" id="GO:0015562">
    <property type="term" value="F:efflux transmembrane transporter activity"/>
    <property type="evidence" value="ECO:0007669"/>
    <property type="project" value="InterPro"/>
</dbReference>
<keyword evidence="4" id="KW-1185">Reference proteome</keyword>
<evidence type="ECO:0008006" key="5">
    <source>
        <dbReference type="Google" id="ProtNLM"/>
    </source>
</evidence>
<dbReference type="Gene3D" id="2.20.200.10">
    <property type="entry name" value="Outer membrane efflux proteins (OEP)"/>
    <property type="match status" value="1"/>
</dbReference>
<dbReference type="PROSITE" id="PS51257">
    <property type="entry name" value="PROKAR_LIPOPROTEIN"/>
    <property type="match status" value="1"/>
</dbReference>
<evidence type="ECO:0000313" key="3">
    <source>
        <dbReference type="EMBL" id="QBC43842.1"/>
    </source>
</evidence>
<sequence>MPSLKTGLSMLLGAGLLLGCAVATPPAQHELMSLALGEKQLPERWKNTQSPGTFDEQALGFAPDPALKTLISEALQYNSDLRIAAARVDQARAALKAAGGPLLPALGIGLQTGDSTLPTSSMSVTGVGLVMNWEVDLWGRLRSEQAGSDARYQSAALDRQYSQQAIAAAVIRAWLGATEATLQLELSRDMARIADKQLQLMKVGQKIGRNTAQDVVLSQAALAVYQNQLAGNELMLDQVKRALEVLLGRYPAAEVTTAGRFPVAQFTLPAGLPAELMSRRPDILAAEQRFRAAFQDQEVAKRARLPSLKLTGGVAYIEETNIMLKSGIDNPLWGLSGQLLAPIFTGGQLEAQLEAKTAKQQEAIAQYSKAALIAFNEVEGALATERALSKRQNALQMQSDQLKKSFEFAQIQKRVGKGDQYQLLQQQLNWLGAQAGGLRVSSDRLANRVNLHQALGGHFSS</sequence>
<dbReference type="KEGG" id="ifl:C1H71_09970"/>
<evidence type="ECO:0000256" key="1">
    <source>
        <dbReference type="ARBA" id="ARBA00007613"/>
    </source>
</evidence>
<protein>
    <recommendedName>
        <fullName evidence="5">Outer membrane protein oprM</fullName>
    </recommendedName>
</protein>
<dbReference type="EMBL" id="CP025781">
    <property type="protein sequence ID" value="QBC43842.1"/>
    <property type="molecule type" value="Genomic_DNA"/>
</dbReference>
<keyword evidence="2" id="KW-1134">Transmembrane beta strand</keyword>
<dbReference type="AlphaFoldDB" id="A0A7G3G9U2"/>
<dbReference type="NCBIfam" id="TIGR01845">
    <property type="entry name" value="outer_NodT"/>
    <property type="match status" value="1"/>
</dbReference>
<accession>A0A7G3G9U2</accession>
<evidence type="ECO:0000313" key="4">
    <source>
        <dbReference type="Proteomes" id="UP000515917"/>
    </source>
</evidence>
<feature type="signal peptide" evidence="2">
    <location>
        <begin position="1"/>
        <end position="23"/>
    </location>
</feature>
<keyword evidence="2" id="KW-0812">Transmembrane</keyword>
<dbReference type="Pfam" id="PF02321">
    <property type="entry name" value="OEP"/>
    <property type="match status" value="2"/>
</dbReference>
<dbReference type="PANTHER" id="PTHR30203:SF29">
    <property type="entry name" value="PROTEIN CYAE"/>
    <property type="match status" value="1"/>
</dbReference>
<dbReference type="GO" id="GO:0005886">
    <property type="term" value="C:plasma membrane"/>
    <property type="evidence" value="ECO:0007669"/>
    <property type="project" value="UniProtKB-SubCell"/>
</dbReference>
<keyword evidence="2" id="KW-0449">Lipoprotein</keyword>
<name>A0A7G3G9U2_9NEIS</name>